<feature type="domain" description="Methyltransferase" evidence="4">
    <location>
        <begin position="46"/>
        <end position="164"/>
    </location>
</feature>
<dbReference type="InterPro" id="IPR025714">
    <property type="entry name" value="Methyltranfer_dom"/>
</dbReference>
<name>A0A955HZ23_9BACT</name>
<reference evidence="5" key="2">
    <citation type="journal article" date="2021" name="Microbiome">
        <title>Successional dynamics and alternative stable states in a saline activated sludge microbial community over 9 years.</title>
        <authorList>
            <person name="Wang Y."/>
            <person name="Ye J."/>
            <person name="Ju F."/>
            <person name="Liu L."/>
            <person name="Boyd J.A."/>
            <person name="Deng Y."/>
            <person name="Parks D.H."/>
            <person name="Jiang X."/>
            <person name="Yin X."/>
            <person name="Woodcroft B.J."/>
            <person name="Tyson G.W."/>
            <person name="Hugenholtz P."/>
            <person name="Polz M.F."/>
            <person name="Zhang T."/>
        </authorList>
    </citation>
    <scope>NUCLEOTIDE SEQUENCE</scope>
    <source>
        <strain evidence="5">HKST-UBA16</strain>
    </source>
</reference>
<dbReference type="Gene3D" id="3.40.50.150">
    <property type="entry name" value="Vaccinia Virus protein VP39"/>
    <property type="match status" value="1"/>
</dbReference>
<keyword evidence="3" id="KW-0949">S-adenosyl-L-methionine</keyword>
<protein>
    <submittedName>
        <fullName evidence="5">Methyltransferase domain-containing protein</fullName>
    </submittedName>
</protein>
<evidence type="ECO:0000313" key="6">
    <source>
        <dbReference type="Proteomes" id="UP000748332"/>
    </source>
</evidence>
<gene>
    <name evidence="5" type="ORF">KC622_00490</name>
</gene>
<proteinExistence type="predicted"/>
<accession>A0A955HZ23</accession>
<keyword evidence="2" id="KW-0808">Transferase</keyword>
<dbReference type="InterPro" id="IPR026170">
    <property type="entry name" value="FAM173A/B"/>
</dbReference>
<dbReference type="CDD" id="cd02440">
    <property type="entry name" value="AdoMet_MTases"/>
    <property type="match status" value="1"/>
</dbReference>
<reference evidence="5" key="1">
    <citation type="submission" date="2020-04" db="EMBL/GenBank/DDBJ databases">
        <authorList>
            <person name="Zhang T."/>
        </authorList>
    </citation>
    <scope>NUCLEOTIDE SEQUENCE</scope>
    <source>
        <strain evidence="5">HKST-UBA16</strain>
    </source>
</reference>
<evidence type="ECO:0000256" key="3">
    <source>
        <dbReference type="ARBA" id="ARBA00022691"/>
    </source>
</evidence>
<keyword evidence="1 5" id="KW-0489">Methyltransferase</keyword>
<dbReference type="EMBL" id="JAGQLM010000019">
    <property type="protein sequence ID" value="MCA9374787.1"/>
    <property type="molecule type" value="Genomic_DNA"/>
</dbReference>
<sequence length="183" mass="20494">MAVGYSIAIYTIARVFITAFSFRSRVPFVPSSRASVIEIAKLLSIKAGDNVIDIGSGSGTLVCALARAFPKAGFTGIEINRMLILIATIRKSILRLGNVEFVAENAFNYDFSRFNKVCMYMTSDFNDKIMTFLEKQLPIDAIVVSSVFDFGKNFMEIHESEISVYNIVSSKNSKKLYLWIKKQ</sequence>
<evidence type="ECO:0000313" key="5">
    <source>
        <dbReference type="EMBL" id="MCA9374787.1"/>
    </source>
</evidence>
<organism evidence="5 6">
    <name type="scientific">Candidatus Dojkabacteria bacterium</name>
    <dbReference type="NCBI Taxonomy" id="2099670"/>
    <lineage>
        <taxon>Bacteria</taxon>
        <taxon>Candidatus Dojkabacteria</taxon>
    </lineage>
</organism>
<evidence type="ECO:0000259" key="4">
    <source>
        <dbReference type="Pfam" id="PF13847"/>
    </source>
</evidence>
<comment type="caution">
    <text evidence="5">The sequence shown here is derived from an EMBL/GenBank/DDBJ whole genome shotgun (WGS) entry which is preliminary data.</text>
</comment>
<evidence type="ECO:0000256" key="2">
    <source>
        <dbReference type="ARBA" id="ARBA00022679"/>
    </source>
</evidence>
<dbReference type="PANTHER" id="PTHR13610">
    <property type="entry name" value="METHYLTRANSFERASE DOMAIN-CONTAINING PROTEIN"/>
    <property type="match status" value="1"/>
</dbReference>
<dbReference type="GO" id="GO:0032259">
    <property type="term" value="P:methylation"/>
    <property type="evidence" value="ECO:0007669"/>
    <property type="project" value="UniProtKB-KW"/>
</dbReference>
<dbReference type="Proteomes" id="UP000748332">
    <property type="component" value="Unassembled WGS sequence"/>
</dbReference>
<dbReference type="AlphaFoldDB" id="A0A955HZ23"/>
<evidence type="ECO:0000256" key="1">
    <source>
        <dbReference type="ARBA" id="ARBA00022603"/>
    </source>
</evidence>
<dbReference type="InterPro" id="IPR029063">
    <property type="entry name" value="SAM-dependent_MTases_sf"/>
</dbReference>
<dbReference type="SUPFAM" id="SSF53335">
    <property type="entry name" value="S-adenosyl-L-methionine-dependent methyltransferases"/>
    <property type="match status" value="1"/>
</dbReference>
<dbReference type="PANTHER" id="PTHR13610:SF11">
    <property type="entry name" value="METHYLTRANSFERASE DOMAIN-CONTAINING PROTEIN"/>
    <property type="match status" value="1"/>
</dbReference>
<dbReference type="Pfam" id="PF13847">
    <property type="entry name" value="Methyltransf_31"/>
    <property type="match status" value="1"/>
</dbReference>
<dbReference type="GO" id="GO:0016279">
    <property type="term" value="F:protein-lysine N-methyltransferase activity"/>
    <property type="evidence" value="ECO:0007669"/>
    <property type="project" value="InterPro"/>
</dbReference>